<organism evidence="2 3">
    <name type="scientific">Synaphobranchus kaupii</name>
    <name type="common">Kaup's arrowtooth eel</name>
    <dbReference type="NCBI Taxonomy" id="118154"/>
    <lineage>
        <taxon>Eukaryota</taxon>
        <taxon>Metazoa</taxon>
        <taxon>Chordata</taxon>
        <taxon>Craniata</taxon>
        <taxon>Vertebrata</taxon>
        <taxon>Euteleostomi</taxon>
        <taxon>Actinopterygii</taxon>
        <taxon>Neopterygii</taxon>
        <taxon>Teleostei</taxon>
        <taxon>Anguilliformes</taxon>
        <taxon>Synaphobranchidae</taxon>
        <taxon>Synaphobranchus</taxon>
    </lineage>
</organism>
<dbReference type="EMBL" id="JAINUF010000006">
    <property type="protein sequence ID" value="KAJ8355916.1"/>
    <property type="molecule type" value="Genomic_DNA"/>
</dbReference>
<accession>A0A9Q1IWJ0</accession>
<feature type="region of interest" description="Disordered" evidence="1">
    <location>
        <begin position="48"/>
        <end position="83"/>
    </location>
</feature>
<keyword evidence="3" id="KW-1185">Reference proteome</keyword>
<evidence type="ECO:0000256" key="1">
    <source>
        <dbReference type="SAM" id="MobiDB-lite"/>
    </source>
</evidence>
<proteinExistence type="predicted"/>
<evidence type="ECO:0000313" key="2">
    <source>
        <dbReference type="EMBL" id="KAJ8355916.1"/>
    </source>
</evidence>
<reference evidence="2" key="1">
    <citation type="journal article" date="2023" name="Science">
        <title>Genome structures resolve the early diversification of teleost fishes.</title>
        <authorList>
            <person name="Parey E."/>
            <person name="Louis A."/>
            <person name="Montfort J."/>
            <person name="Bouchez O."/>
            <person name="Roques C."/>
            <person name="Iampietro C."/>
            <person name="Lluch J."/>
            <person name="Castinel A."/>
            <person name="Donnadieu C."/>
            <person name="Desvignes T."/>
            <person name="Floi Bucao C."/>
            <person name="Jouanno E."/>
            <person name="Wen M."/>
            <person name="Mejri S."/>
            <person name="Dirks R."/>
            <person name="Jansen H."/>
            <person name="Henkel C."/>
            <person name="Chen W.J."/>
            <person name="Zahm M."/>
            <person name="Cabau C."/>
            <person name="Klopp C."/>
            <person name="Thompson A.W."/>
            <person name="Robinson-Rechavi M."/>
            <person name="Braasch I."/>
            <person name="Lecointre G."/>
            <person name="Bobe J."/>
            <person name="Postlethwait J.H."/>
            <person name="Berthelot C."/>
            <person name="Roest Crollius H."/>
            <person name="Guiguen Y."/>
        </authorList>
    </citation>
    <scope>NUCLEOTIDE SEQUENCE</scope>
    <source>
        <strain evidence="2">WJC10195</strain>
    </source>
</reference>
<name>A0A9Q1IWJ0_SYNKA</name>
<comment type="caution">
    <text evidence="2">The sequence shown here is derived from an EMBL/GenBank/DDBJ whole genome shotgun (WGS) entry which is preliminary data.</text>
</comment>
<gene>
    <name evidence="2" type="ORF">SKAU_G00187100</name>
</gene>
<protein>
    <submittedName>
        <fullName evidence="2">Uncharacterized protein</fullName>
    </submittedName>
</protein>
<sequence>MIISICDGSAEEFQSTHFRAALRQGNSGARAGSAPHVARDNPLRCTAEPEGKLKCPPGPIASRSRLQSQHLQSAPSAVLSLEA</sequence>
<dbReference type="AlphaFoldDB" id="A0A9Q1IWJ0"/>
<dbReference type="Proteomes" id="UP001152622">
    <property type="component" value="Chromosome 6"/>
</dbReference>
<evidence type="ECO:0000313" key="3">
    <source>
        <dbReference type="Proteomes" id="UP001152622"/>
    </source>
</evidence>
<feature type="compositionally biased region" description="Low complexity" evidence="1">
    <location>
        <begin position="62"/>
        <end position="73"/>
    </location>
</feature>